<accession>A0A9Q3JQ48</accession>
<dbReference type="EMBL" id="AVOT02078844">
    <property type="protein sequence ID" value="MBW0566281.1"/>
    <property type="molecule type" value="Genomic_DNA"/>
</dbReference>
<keyword evidence="3" id="KW-1185">Reference proteome</keyword>
<evidence type="ECO:0000313" key="3">
    <source>
        <dbReference type="Proteomes" id="UP000765509"/>
    </source>
</evidence>
<protein>
    <submittedName>
        <fullName evidence="2">Uncharacterized protein</fullName>
    </submittedName>
</protein>
<evidence type="ECO:0000313" key="2">
    <source>
        <dbReference type="EMBL" id="MBW0566281.1"/>
    </source>
</evidence>
<proteinExistence type="predicted"/>
<dbReference type="AlphaFoldDB" id="A0A9Q3JQ48"/>
<feature type="compositionally biased region" description="Basic and acidic residues" evidence="1">
    <location>
        <begin position="72"/>
        <end position="94"/>
    </location>
</feature>
<comment type="caution">
    <text evidence="2">The sequence shown here is derived from an EMBL/GenBank/DDBJ whole genome shotgun (WGS) entry which is preliminary data.</text>
</comment>
<organism evidence="2 3">
    <name type="scientific">Austropuccinia psidii MF-1</name>
    <dbReference type="NCBI Taxonomy" id="1389203"/>
    <lineage>
        <taxon>Eukaryota</taxon>
        <taxon>Fungi</taxon>
        <taxon>Dikarya</taxon>
        <taxon>Basidiomycota</taxon>
        <taxon>Pucciniomycotina</taxon>
        <taxon>Pucciniomycetes</taxon>
        <taxon>Pucciniales</taxon>
        <taxon>Sphaerophragmiaceae</taxon>
        <taxon>Austropuccinia</taxon>
    </lineage>
</organism>
<feature type="region of interest" description="Disordered" evidence="1">
    <location>
        <begin position="29"/>
        <end position="94"/>
    </location>
</feature>
<sequence>MKKDLSLIVFLVFADNPGQDNQTTVERLVEENFPSSPRPIVNKKKKAKKLVFPGPTIQDSEEDDSNTPSNQRELDSKVELIPQKGKERAKYPVE</sequence>
<evidence type="ECO:0000256" key="1">
    <source>
        <dbReference type="SAM" id="MobiDB-lite"/>
    </source>
</evidence>
<dbReference type="Proteomes" id="UP000765509">
    <property type="component" value="Unassembled WGS sequence"/>
</dbReference>
<gene>
    <name evidence="2" type="ORF">O181_105996</name>
</gene>
<name>A0A9Q3JQ48_9BASI</name>
<reference evidence="2" key="1">
    <citation type="submission" date="2021-03" db="EMBL/GenBank/DDBJ databases">
        <title>Draft genome sequence of rust myrtle Austropuccinia psidii MF-1, a brazilian biotype.</title>
        <authorList>
            <person name="Quecine M.C."/>
            <person name="Pachon D.M.R."/>
            <person name="Bonatelli M.L."/>
            <person name="Correr F.H."/>
            <person name="Franceschini L.M."/>
            <person name="Leite T.F."/>
            <person name="Margarido G.R.A."/>
            <person name="Almeida C.A."/>
            <person name="Ferrarezi J.A."/>
            <person name="Labate C.A."/>
        </authorList>
    </citation>
    <scope>NUCLEOTIDE SEQUENCE</scope>
    <source>
        <strain evidence="2">MF-1</strain>
    </source>
</reference>